<keyword evidence="7 8" id="KW-0472">Membrane</keyword>
<dbReference type="MEROPS" id="S54.029"/>
<comment type="similarity">
    <text evidence="2">Belongs to the peptidase S54 family.</text>
</comment>
<name>A1SZR0_PSYIN</name>
<keyword evidence="5" id="KW-0378">Hydrolase</keyword>
<dbReference type="GO" id="GO:0016020">
    <property type="term" value="C:membrane"/>
    <property type="evidence" value="ECO:0007669"/>
    <property type="project" value="UniProtKB-SubCell"/>
</dbReference>
<dbReference type="HOGENOM" id="CLU_067823_1_1_6"/>
<proteinExistence type="inferred from homology"/>
<protein>
    <submittedName>
        <fullName evidence="10">Rhomboid family protein</fullName>
    </submittedName>
</protein>
<dbReference type="KEGG" id="pin:Ping_3288"/>
<feature type="transmembrane region" description="Helical" evidence="8">
    <location>
        <begin position="159"/>
        <end position="179"/>
    </location>
</feature>
<feature type="transmembrane region" description="Helical" evidence="8">
    <location>
        <begin position="12"/>
        <end position="28"/>
    </location>
</feature>
<keyword evidence="11" id="KW-1185">Reference proteome</keyword>
<dbReference type="GO" id="GO:0006508">
    <property type="term" value="P:proteolysis"/>
    <property type="evidence" value="ECO:0007669"/>
    <property type="project" value="UniProtKB-KW"/>
</dbReference>
<dbReference type="PANTHER" id="PTHR43066">
    <property type="entry name" value="RHOMBOID-RELATED PROTEIN"/>
    <property type="match status" value="1"/>
</dbReference>
<feature type="transmembrane region" description="Helical" evidence="8">
    <location>
        <begin position="48"/>
        <end position="71"/>
    </location>
</feature>
<evidence type="ECO:0000256" key="8">
    <source>
        <dbReference type="SAM" id="Phobius"/>
    </source>
</evidence>
<dbReference type="SUPFAM" id="SSF144091">
    <property type="entry name" value="Rhomboid-like"/>
    <property type="match status" value="1"/>
</dbReference>
<comment type="subcellular location">
    <subcellularLocation>
        <location evidence="1">Membrane</location>
        <topology evidence="1">Multi-pass membrane protein</topology>
    </subcellularLocation>
</comment>
<organism evidence="10 11">
    <name type="scientific">Psychromonas ingrahamii (strain DSM 17664 / CCUG 51855 / 37)</name>
    <dbReference type="NCBI Taxonomy" id="357804"/>
    <lineage>
        <taxon>Bacteria</taxon>
        <taxon>Pseudomonadati</taxon>
        <taxon>Pseudomonadota</taxon>
        <taxon>Gammaproteobacteria</taxon>
        <taxon>Alteromonadales</taxon>
        <taxon>Psychromonadaceae</taxon>
        <taxon>Psychromonas</taxon>
    </lineage>
</organism>
<feature type="domain" description="Peptidase S54 rhomboid" evidence="9">
    <location>
        <begin position="45"/>
        <end position="179"/>
    </location>
</feature>
<sequence>MNRYLLAGKYSAGIMLFCSMVLMVNAVLPMDLNQFGIVPRSFDHLSGIFMAPFLHGSWLHLLSNFLPFIVFGTLIGAQGSKRFWLLFLLHISSTGMLVWLFARGNSVHIGMSGVIYAFWGYLIVYGFVRGKILHLVISLLMLIFYGGLVFGVFPTKFGVSFESHLLGALVGAASGYYFAKPVAQHRAL</sequence>
<feature type="transmembrane region" description="Helical" evidence="8">
    <location>
        <begin position="83"/>
        <end position="102"/>
    </location>
</feature>
<dbReference type="InterPro" id="IPR022764">
    <property type="entry name" value="Peptidase_S54_rhomboid_dom"/>
</dbReference>
<evidence type="ECO:0000256" key="6">
    <source>
        <dbReference type="ARBA" id="ARBA00022989"/>
    </source>
</evidence>
<gene>
    <name evidence="10" type="ordered locus">Ping_3288</name>
</gene>
<evidence type="ECO:0000256" key="2">
    <source>
        <dbReference type="ARBA" id="ARBA00009045"/>
    </source>
</evidence>
<keyword evidence="4 8" id="KW-0812">Transmembrane</keyword>
<reference evidence="10 11" key="1">
    <citation type="submission" date="2007-01" db="EMBL/GenBank/DDBJ databases">
        <title>Complete sequence of Psychromonas ingrahamii 37.</title>
        <authorList>
            <consortium name="US DOE Joint Genome Institute"/>
            <person name="Copeland A."/>
            <person name="Lucas S."/>
            <person name="Lapidus A."/>
            <person name="Barry K."/>
            <person name="Detter J.C."/>
            <person name="Glavina del Rio T."/>
            <person name="Hammon N."/>
            <person name="Israni S."/>
            <person name="Dalin E."/>
            <person name="Tice H."/>
            <person name="Pitluck S."/>
            <person name="Thompson L.S."/>
            <person name="Brettin T."/>
            <person name="Bruce D."/>
            <person name="Han C."/>
            <person name="Tapia R."/>
            <person name="Schmutz J."/>
            <person name="Larimer F."/>
            <person name="Land M."/>
            <person name="Hauser L."/>
            <person name="Kyrpides N."/>
            <person name="Ivanova N."/>
            <person name="Staley J."/>
            <person name="Richardson P."/>
        </authorList>
    </citation>
    <scope>NUCLEOTIDE SEQUENCE [LARGE SCALE GENOMIC DNA]</scope>
    <source>
        <strain evidence="10 11">37</strain>
    </source>
</reference>
<accession>A1SZR0</accession>
<evidence type="ECO:0000256" key="5">
    <source>
        <dbReference type="ARBA" id="ARBA00022801"/>
    </source>
</evidence>
<evidence type="ECO:0000256" key="1">
    <source>
        <dbReference type="ARBA" id="ARBA00004141"/>
    </source>
</evidence>
<dbReference type="STRING" id="357804.Ping_3288"/>
<evidence type="ECO:0000259" key="9">
    <source>
        <dbReference type="Pfam" id="PF01694"/>
    </source>
</evidence>
<dbReference type="eggNOG" id="COG0705">
    <property type="taxonomic scope" value="Bacteria"/>
</dbReference>
<dbReference type="AlphaFoldDB" id="A1SZR0"/>
<dbReference type="Gene3D" id="1.20.1540.10">
    <property type="entry name" value="Rhomboid-like"/>
    <property type="match status" value="1"/>
</dbReference>
<evidence type="ECO:0000313" key="10">
    <source>
        <dbReference type="EMBL" id="ABM04975.1"/>
    </source>
</evidence>
<evidence type="ECO:0000256" key="4">
    <source>
        <dbReference type="ARBA" id="ARBA00022692"/>
    </source>
</evidence>
<evidence type="ECO:0000313" key="11">
    <source>
        <dbReference type="Proteomes" id="UP000000639"/>
    </source>
</evidence>
<keyword evidence="6 8" id="KW-1133">Transmembrane helix</keyword>
<dbReference type="Proteomes" id="UP000000639">
    <property type="component" value="Chromosome"/>
</dbReference>
<evidence type="ECO:0000256" key="3">
    <source>
        <dbReference type="ARBA" id="ARBA00022670"/>
    </source>
</evidence>
<feature type="transmembrane region" description="Helical" evidence="8">
    <location>
        <begin position="135"/>
        <end position="153"/>
    </location>
</feature>
<dbReference type="Pfam" id="PF01694">
    <property type="entry name" value="Rhomboid"/>
    <property type="match status" value="1"/>
</dbReference>
<feature type="transmembrane region" description="Helical" evidence="8">
    <location>
        <begin position="108"/>
        <end position="128"/>
    </location>
</feature>
<dbReference type="EMBL" id="CP000510">
    <property type="protein sequence ID" value="ABM04975.1"/>
    <property type="molecule type" value="Genomic_DNA"/>
</dbReference>
<dbReference type="InterPro" id="IPR035952">
    <property type="entry name" value="Rhomboid-like_sf"/>
</dbReference>
<dbReference type="GO" id="GO:0004252">
    <property type="term" value="F:serine-type endopeptidase activity"/>
    <property type="evidence" value="ECO:0007669"/>
    <property type="project" value="InterPro"/>
</dbReference>
<evidence type="ECO:0000256" key="7">
    <source>
        <dbReference type="ARBA" id="ARBA00023136"/>
    </source>
</evidence>
<keyword evidence="3" id="KW-0645">Protease</keyword>
<dbReference type="RefSeq" id="WP_011771527.1">
    <property type="nucleotide sequence ID" value="NC_008709.1"/>
</dbReference>
<dbReference type="OrthoDB" id="465874at2"/>
<dbReference type="PANTHER" id="PTHR43066:SF1">
    <property type="entry name" value="RHOMBOID PROTEIN 2"/>
    <property type="match status" value="1"/>
</dbReference>